<protein>
    <submittedName>
        <fullName evidence="2">Uncharacterized protein</fullName>
    </submittedName>
</protein>
<evidence type="ECO:0000313" key="2">
    <source>
        <dbReference type="EMBL" id="KAK5148556.1"/>
    </source>
</evidence>
<feature type="region of interest" description="Disordered" evidence="1">
    <location>
        <begin position="297"/>
        <end position="319"/>
    </location>
</feature>
<evidence type="ECO:0000256" key="1">
    <source>
        <dbReference type="SAM" id="MobiDB-lite"/>
    </source>
</evidence>
<sequence>MGVFRLREKTEAPADDLSRQDGVTTWIEYLAYEYWFYDQKASYVKRFQRKHDEAWKKLVDSGVLRPGESYDIVCNIDSVFKDAAEEEAAERAVQSATTAFLAAEKDFGESWVDNNFRQASRIRLVASKAAVEKAKAAYKPLKRRGDTITDFCQQIKGYRNAHKDAEHHTYLLSWIQQQIPTIERESKCMTGDRVDAGCVANGEPSAVTMAKDCKGLHHLEMQSPANGGSAVLPMGKIPAGLAVQQHREGKRSRCESIDVHRRFKRSRITSQGDLETCLSNRTADATGGALDAVEGTMNIGGREGEPEDGKASWYPHSQLDRPLRRSARIAQLATKAATLAQSRAPCQ</sequence>
<accession>A0ABR0LGZ3</accession>
<keyword evidence="3" id="KW-1185">Reference proteome</keyword>
<evidence type="ECO:0000313" key="3">
    <source>
        <dbReference type="Proteomes" id="UP001308179"/>
    </source>
</evidence>
<dbReference type="Proteomes" id="UP001308179">
    <property type="component" value="Unassembled WGS sequence"/>
</dbReference>
<gene>
    <name evidence="2" type="ORF">LTR32_000153</name>
</gene>
<reference evidence="2 3" key="1">
    <citation type="submission" date="2023-08" db="EMBL/GenBank/DDBJ databases">
        <title>Black Yeasts Isolated from many extreme environments.</title>
        <authorList>
            <person name="Coleine C."/>
            <person name="Stajich J.E."/>
            <person name="Selbmann L."/>
        </authorList>
    </citation>
    <scope>NUCLEOTIDE SEQUENCE [LARGE SCALE GENOMIC DNA]</scope>
    <source>
        <strain evidence="2 3">CCFEE 5386</strain>
    </source>
</reference>
<organism evidence="2 3">
    <name type="scientific">Rachicladosporium monterosium</name>
    <dbReference type="NCBI Taxonomy" id="1507873"/>
    <lineage>
        <taxon>Eukaryota</taxon>
        <taxon>Fungi</taxon>
        <taxon>Dikarya</taxon>
        <taxon>Ascomycota</taxon>
        <taxon>Pezizomycotina</taxon>
        <taxon>Dothideomycetes</taxon>
        <taxon>Dothideomycetidae</taxon>
        <taxon>Cladosporiales</taxon>
        <taxon>Cladosporiaceae</taxon>
        <taxon>Rachicladosporium</taxon>
    </lineage>
</organism>
<name>A0ABR0LGZ3_9PEZI</name>
<comment type="caution">
    <text evidence="2">The sequence shown here is derived from an EMBL/GenBank/DDBJ whole genome shotgun (WGS) entry which is preliminary data.</text>
</comment>
<proteinExistence type="predicted"/>
<dbReference type="EMBL" id="JAVRRR010000003">
    <property type="protein sequence ID" value="KAK5148556.1"/>
    <property type="molecule type" value="Genomic_DNA"/>
</dbReference>